<feature type="transmembrane region" description="Helical" evidence="1">
    <location>
        <begin position="59"/>
        <end position="77"/>
    </location>
</feature>
<proteinExistence type="predicted"/>
<dbReference type="EMBL" id="FUHU01000046">
    <property type="protein sequence ID" value="SJM69103.1"/>
    <property type="molecule type" value="Genomic_DNA"/>
</dbReference>
<feature type="transmembrane region" description="Helical" evidence="1">
    <location>
        <begin position="315"/>
        <end position="336"/>
    </location>
</feature>
<dbReference type="RefSeq" id="WP_086992980.1">
    <property type="nucleotide sequence ID" value="NZ_FUHU01000046.1"/>
</dbReference>
<feature type="transmembrane region" description="Helical" evidence="1">
    <location>
        <begin position="21"/>
        <end position="39"/>
    </location>
</feature>
<dbReference type="InterPro" id="IPR009339">
    <property type="entry name" value="DUF998"/>
</dbReference>
<keyword evidence="1" id="KW-0472">Membrane</keyword>
<evidence type="ECO:0000313" key="2">
    <source>
        <dbReference type="EMBL" id="SJM69103.1"/>
    </source>
</evidence>
<keyword evidence="3" id="KW-1185">Reference proteome</keyword>
<organism evidence="2 3">
    <name type="scientific">Agrococcus casei LMG 22410</name>
    <dbReference type="NCBI Taxonomy" id="1255656"/>
    <lineage>
        <taxon>Bacteria</taxon>
        <taxon>Bacillati</taxon>
        <taxon>Actinomycetota</taxon>
        <taxon>Actinomycetes</taxon>
        <taxon>Micrococcales</taxon>
        <taxon>Microbacteriaceae</taxon>
        <taxon>Agrococcus</taxon>
    </lineage>
</organism>
<dbReference type="OrthoDB" id="3225559at2"/>
<feature type="transmembrane region" description="Helical" evidence="1">
    <location>
        <begin position="164"/>
        <end position="185"/>
    </location>
</feature>
<keyword evidence="1" id="KW-0812">Transmembrane</keyword>
<feature type="transmembrane region" description="Helical" evidence="1">
    <location>
        <begin position="260"/>
        <end position="283"/>
    </location>
</feature>
<evidence type="ECO:0000256" key="1">
    <source>
        <dbReference type="SAM" id="Phobius"/>
    </source>
</evidence>
<dbReference type="AlphaFoldDB" id="A0A1R4GLZ6"/>
<sequence length="366" mass="38118">MSSPTALPTSEVARRFEEQTTLAAWGAAALGLLFGLISFGGEARPIAAHAGELDVTQPAAGTASLITAAAFLLSTLLHRRHETRAMPGWQRAVSHISTAMLTVVFGAVAFMAVLTAGEILALGLQGFVPAPIAAALLTAIASAAGSWLAFQAGIELRTRNLTQLLFGYLTIGTLFAMITAADPLWWQLHFSSLGNAWAFNLTVIVAGLLVAAVGLYIGRDLHRWMGDSRLKAIGIVVVLFTATGAALAGVGVFPVATASVAHNIAAIGTLCLFAAAALAVTIVMPGPTPMMTLTTVGAGIALVTAVLLWRPFGVYNLAGLEVIVVGIIFVWLTTLVRTIGASAPEQTRASARTRLLQATKRTRTQT</sequence>
<name>A0A1R4GLZ6_9MICO</name>
<feature type="transmembrane region" description="Helical" evidence="1">
    <location>
        <begin position="230"/>
        <end position="254"/>
    </location>
</feature>
<accession>A0A1R4GLZ6</accession>
<protein>
    <submittedName>
        <fullName evidence="2">ABC transporter, permease protein (Putative)</fullName>
    </submittedName>
</protein>
<dbReference type="Proteomes" id="UP000195787">
    <property type="component" value="Unassembled WGS sequence"/>
</dbReference>
<feature type="transmembrane region" description="Helical" evidence="1">
    <location>
        <begin position="98"/>
        <end position="124"/>
    </location>
</feature>
<feature type="transmembrane region" description="Helical" evidence="1">
    <location>
        <begin position="197"/>
        <end position="218"/>
    </location>
</feature>
<dbReference type="Pfam" id="PF06197">
    <property type="entry name" value="DUF998"/>
    <property type="match status" value="1"/>
</dbReference>
<feature type="transmembrane region" description="Helical" evidence="1">
    <location>
        <begin position="130"/>
        <end position="152"/>
    </location>
</feature>
<gene>
    <name evidence="2" type="ORF">CZ674_13040</name>
</gene>
<reference evidence="2 3" key="1">
    <citation type="submission" date="2017-02" db="EMBL/GenBank/DDBJ databases">
        <authorList>
            <person name="Peterson S.W."/>
        </authorList>
    </citation>
    <scope>NUCLEOTIDE SEQUENCE [LARGE SCALE GENOMIC DNA]</scope>
    <source>
        <strain evidence="2 3">LMG 22410</strain>
    </source>
</reference>
<evidence type="ECO:0000313" key="3">
    <source>
        <dbReference type="Proteomes" id="UP000195787"/>
    </source>
</evidence>
<keyword evidence="1" id="KW-1133">Transmembrane helix</keyword>
<feature type="transmembrane region" description="Helical" evidence="1">
    <location>
        <begin position="290"/>
        <end position="309"/>
    </location>
</feature>
<dbReference type="GeneID" id="303174136"/>